<keyword evidence="1" id="KW-1133">Transmembrane helix</keyword>
<evidence type="ECO:0000256" key="1">
    <source>
        <dbReference type="SAM" id="Phobius"/>
    </source>
</evidence>
<name>A0A368NBU0_9EURY</name>
<proteinExistence type="predicted"/>
<keyword evidence="1" id="KW-0812">Transmembrane</keyword>
<feature type="transmembrane region" description="Helical" evidence="1">
    <location>
        <begin position="47"/>
        <end position="64"/>
    </location>
</feature>
<sequence>MTTGRRGSFHRVSIRVERYLLVFWPTAGYYVCSGSGERGASDPQLRGVAWGSLDILGLFIRLSIVRRRD</sequence>
<evidence type="ECO:0000313" key="3">
    <source>
        <dbReference type="Proteomes" id="UP000252189"/>
    </source>
</evidence>
<organism evidence="2 3">
    <name type="scientific">Haloplanus salinus</name>
    <dbReference type="NCBI Taxonomy" id="1126245"/>
    <lineage>
        <taxon>Archaea</taxon>
        <taxon>Methanobacteriati</taxon>
        <taxon>Methanobacteriota</taxon>
        <taxon>Stenosarchaea group</taxon>
        <taxon>Halobacteria</taxon>
        <taxon>Halobacteriales</taxon>
        <taxon>Haloferacaceae</taxon>
        <taxon>Haloplanus</taxon>
    </lineage>
</organism>
<keyword evidence="3" id="KW-1185">Reference proteome</keyword>
<evidence type="ECO:0000313" key="2">
    <source>
        <dbReference type="EMBL" id="RCU47024.1"/>
    </source>
</evidence>
<keyword evidence="1" id="KW-0472">Membrane</keyword>
<reference evidence="2 3" key="1">
    <citation type="submission" date="2018-07" db="EMBL/GenBank/DDBJ databases">
        <title>Genome sequences of Haloplanus salinus JCM 18368T.</title>
        <authorList>
            <person name="Kim Y.B."/>
            <person name="Roh S.W."/>
        </authorList>
    </citation>
    <scope>NUCLEOTIDE SEQUENCE [LARGE SCALE GENOMIC DNA]</scope>
    <source>
        <strain evidence="2 3">JCM 18368</strain>
    </source>
</reference>
<dbReference type="EMBL" id="QPHM01000001">
    <property type="protein sequence ID" value="RCU47024.1"/>
    <property type="molecule type" value="Genomic_DNA"/>
</dbReference>
<gene>
    <name evidence="2" type="ORF">DU504_06725</name>
</gene>
<accession>A0A368NBU0</accession>
<dbReference type="Proteomes" id="UP000252189">
    <property type="component" value="Unassembled WGS sequence"/>
</dbReference>
<comment type="caution">
    <text evidence="2">The sequence shown here is derived from an EMBL/GenBank/DDBJ whole genome shotgun (WGS) entry which is preliminary data.</text>
</comment>
<protein>
    <submittedName>
        <fullName evidence="2">Uncharacterized protein</fullName>
    </submittedName>
</protein>
<dbReference type="AlphaFoldDB" id="A0A368NBU0"/>